<dbReference type="PANTHER" id="PTHR28575">
    <property type="entry name" value="MEIOSIS-SPECIFIC PROTEIN MEI4"/>
    <property type="match status" value="1"/>
</dbReference>
<proteinExistence type="inferred from homology"/>
<comment type="similarity">
    <text evidence="2">Belongs to the MEI4L family.</text>
</comment>
<dbReference type="Pfam" id="PF13971">
    <property type="entry name" value="Mei4"/>
    <property type="match status" value="1"/>
</dbReference>
<reference evidence="4" key="1">
    <citation type="submission" date="2022-08" db="UniProtKB">
        <authorList>
            <consortium name="EnsemblMetazoa"/>
        </authorList>
    </citation>
    <scope>IDENTIFICATION</scope>
    <source>
        <strain evidence="4">05x7-T-G4-1.051#20</strain>
    </source>
</reference>
<dbReference type="InterPro" id="IPR025888">
    <property type="entry name" value="MEI4"/>
</dbReference>
<dbReference type="GO" id="GO:0042138">
    <property type="term" value="P:meiotic DNA double-strand break formation"/>
    <property type="evidence" value="ECO:0007669"/>
    <property type="project" value="InterPro"/>
</dbReference>
<protein>
    <submittedName>
        <fullName evidence="4">Uncharacterized protein</fullName>
    </submittedName>
</protein>
<evidence type="ECO:0000313" key="4">
    <source>
        <dbReference type="EnsemblMetazoa" id="G4457.1:cds"/>
    </source>
</evidence>
<dbReference type="EnsemblMetazoa" id="G4457.1">
    <property type="protein sequence ID" value="G4457.1:cds"/>
    <property type="gene ID" value="G4457"/>
</dbReference>
<dbReference type="GO" id="GO:0006310">
    <property type="term" value="P:DNA recombination"/>
    <property type="evidence" value="ECO:0007669"/>
    <property type="project" value="InterPro"/>
</dbReference>
<keyword evidence="3" id="KW-0175">Coiled coil</keyword>
<dbReference type="GO" id="GO:0000800">
    <property type="term" value="C:lateral element"/>
    <property type="evidence" value="ECO:0007669"/>
    <property type="project" value="TreeGrafter"/>
</dbReference>
<name>A0A8W8N9X1_MAGGI</name>
<evidence type="ECO:0000256" key="1">
    <source>
        <dbReference type="ARBA" id="ARBA00023254"/>
    </source>
</evidence>
<evidence type="ECO:0000256" key="3">
    <source>
        <dbReference type="SAM" id="Coils"/>
    </source>
</evidence>
<dbReference type="PANTHER" id="PTHR28575:SF1">
    <property type="entry name" value="MEIOSIS-SPECIFIC PROTEIN MEI4"/>
    <property type="match status" value="1"/>
</dbReference>
<feature type="coiled-coil region" evidence="3">
    <location>
        <begin position="41"/>
        <end position="68"/>
    </location>
</feature>
<dbReference type="AlphaFoldDB" id="A0A8W8N9X1"/>
<dbReference type="Proteomes" id="UP000005408">
    <property type="component" value="Unassembled WGS sequence"/>
</dbReference>
<evidence type="ECO:0000313" key="5">
    <source>
        <dbReference type="Proteomes" id="UP000005408"/>
    </source>
</evidence>
<sequence length="326" mass="37734">MAQEQTNENNYVHYFKTAVALACIRSKPPGVSSRDYAENLCAQYRAAGDRWKQKYEEAERTILRLKQTQELQSSLNFSDLADLLPFVSFNNGPSQIQSEEPMQVDVEGSANQIKQNTDFLKSFLMLKQLKRELPHKITVDNTVHSTLLDSLYLVTKSIYQEEGVSIPIIRSSFQVLSHLSTVMNKNFPLVEIQKLVQTVLERALESKTFERKQRKELILSLREFLTPQTRHIVLDSSLAAVESFSAHLRTVNESETPLNTQKHENIYYVFDLLQIVLENYRSQSDNNSQKINFSHDADIQTLEILNQIMSTKYHNTDNYQWTTRVH</sequence>
<organism evidence="4 5">
    <name type="scientific">Magallana gigas</name>
    <name type="common">Pacific oyster</name>
    <name type="synonym">Crassostrea gigas</name>
    <dbReference type="NCBI Taxonomy" id="29159"/>
    <lineage>
        <taxon>Eukaryota</taxon>
        <taxon>Metazoa</taxon>
        <taxon>Spiralia</taxon>
        <taxon>Lophotrochozoa</taxon>
        <taxon>Mollusca</taxon>
        <taxon>Bivalvia</taxon>
        <taxon>Autobranchia</taxon>
        <taxon>Pteriomorphia</taxon>
        <taxon>Ostreida</taxon>
        <taxon>Ostreoidea</taxon>
        <taxon>Ostreidae</taxon>
        <taxon>Magallana</taxon>
    </lineage>
</organism>
<dbReference type="GO" id="GO:0007129">
    <property type="term" value="P:homologous chromosome pairing at meiosis"/>
    <property type="evidence" value="ECO:0007669"/>
    <property type="project" value="TreeGrafter"/>
</dbReference>
<dbReference type="GO" id="GO:0048477">
    <property type="term" value="P:oogenesis"/>
    <property type="evidence" value="ECO:0007669"/>
    <property type="project" value="TreeGrafter"/>
</dbReference>
<dbReference type="GO" id="GO:0007283">
    <property type="term" value="P:spermatogenesis"/>
    <property type="evidence" value="ECO:0007669"/>
    <property type="project" value="TreeGrafter"/>
</dbReference>
<keyword evidence="1" id="KW-0469">Meiosis</keyword>
<accession>A0A8W8N9X1</accession>
<evidence type="ECO:0000256" key="2">
    <source>
        <dbReference type="ARBA" id="ARBA00093453"/>
    </source>
</evidence>
<keyword evidence="5" id="KW-1185">Reference proteome</keyword>